<keyword evidence="2" id="KW-1185">Reference proteome</keyword>
<dbReference type="EMBL" id="BAABRN010000034">
    <property type="protein sequence ID" value="GAA5502957.1"/>
    <property type="molecule type" value="Genomic_DNA"/>
</dbReference>
<sequence length="251" mass="26092">MTPSRSPQQFAVWHWPLLGGVLALVACSGPQSATLPVSSGAEVSGEILFPPAAGQVVFEGNAGSFSFALVTFSVRADGLYTVNLPAPSRLPSSGNTNILPLLPDLHLFGLVAASCGAAPQANDPKASDPSARLVLVSRGSFLQAGKVTGQLLPAAQAIGGLTAQELMNVMRQYAYADRDLRVSGTLNCTYKTSGGGTVGGIIKADYQLKRGWNVLVSQTYRASPAGPLSTSLSVGSAAVSVQWRYWPTSEN</sequence>
<name>A0ABP9VGY8_9DEIO</name>
<evidence type="ECO:0000313" key="1">
    <source>
        <dbReference type="EMBL" id="GAA5502957.1"/>
    </source>
</evidence>
<evidence type="ECO:0000313" key="2">
    <source>
        <dbReference type="Proteomes" id="UP001458946"/>
    </source>
</evidence>
<dbReference type="Proteomes" id="UP001458946">
    <property type="component" value="Unassembled WGS sequence"/>
</dbReference>
<protein>
    <submittedName>
        <fullName evidence="1">Uncharacterized protein</fullName>
    </submittedName>
</protein>
<reference evidence="1 2" key="1">
    <citation type="submission" date="2024-02" db="EMBL/GenBank/DDBJ databases">
        <title>Deinococcus xinjiangensis NBRC 107630.</title>
        <authorList>
            <person name="Ichikawa N."/>
            <person name="Katano-Makiyama Y."/>
            <person name="Hidaka K."/>
        </authorList>
    </citation>
    <scope>NUCLEOTIDE SEQUENCE [LARGE SCALE GENOMIC DNA]</scope>
    <source>
        <strain evidence="1 2">NBRC 107630</strain>
    </source>
</reference>
<dbReference type="PROSITE" id="PS51257">
    <property type="entry name" value="PROKAR_LIPOPROTEIN"/>
    <property type="match status" value="1"/>
</dbReference>
<organism evidence="1 2">
    <name type="scientific">Deinococcus xinjiangensis</name>
    <dbReference type="NCBI Taxonomy" id="457454"/>
    <lineage>
        <taxon>Bacteria</taxon>
        <taxon>Thermotogati</taxon>
        <taxon>Deinococcota</taxon>
        <taxon>Deinococci</taxon>
        <taxon>Deinococcales</taxon>
        <taxon>Deinococcaceae</taxon>
        <taxon>Deinococcus</taxon>
    </lineage>
</organism>
<accession>A0ABP9VGY8</accession>
<gene>
    <name evidence="1" type="ORF">Dxin01_02704</name>
</gene>
<dbReference type="RefSeq" id="WP_353542928.1">
    <property type="nucleotide sequence ID" value="NZ_BAABRN010000034.1"/>
</dbReference>
<comment type="caution">
    <text evidence="1">The sequence shown here is derived from an EMBL/GenBank/DDBJ whole genome shotgun (WGS) entry which is preliminary data.</text>
</comment>
<proteinExistence type="predicted"/>